<keyword evidence="1" id="KW-1133">Transmembrane helix</keyword>
<dbReference type="GO" id="GO:0016020">
    <property type="term" value="C:membrane"/>
    <property type="evidence" value="ECO:0007669"/>
    <property type="project" value="UniProtKB-SubCell"/>
</dbReference>
<evidence type="ECO:0000313" key="4">
    <source>
        <dbReference type="Proteomes" id="UP000027037"/>
    </source>
</evidence>
<sequence length="363" mass="40690">MSGTSLHRKRLMALRLGLAPDRAWFLTPILLFITAWWVIAGLFYIAIPGSAETQSDLAQTYIGWVTERGIGFACCLLVVGLLHMLKESEEGSLVKQIPAYWQRHRASILHAAAMLTLAMLAFASFMVAYTTIKVRIPEIVPFVWDDTFAAMDEALFLGVAPWRLFEWVYHVPYLLRGLDLIYDFWMAALVGSWAFCFIYRGGDTARQLRYCLALMLTWFVGGNVLAIALSSAGPCYFDHVSLAQPDYYAPQMTRLMEAGHINALQTQDMLWQSYRGGSLGVGGISAMPSMHCATSFLFALMFGRTTLTRWLTGIYFLIILFTSVILAWHYLVDGLLGAAIAWACWWACGRLPMITKAVFPAKS</sequence>
<feature type="transmembrane region" description="Helical" evidence="1">
    <location>
        <begin position="106"/>
        <end position="132"/>
    </location>
</feature>
<dbReference type="Pfam" id="PF14378">
    <property type="entry name" value="PAP2_3"/>
    <property type="match status" value="1"/>
</dbReference>
<feature type="transmembrane region" description="Helical" evidence="1">
    <location>
        <begin position="211"/>
        <end position="232"/>
    </location>
</feature>
<feature type="transmembrane region" description="Helical" evidence="1">
    <location>
        <begin position="279"/>
        <end position="302"/>
    </location>
</feature>
<gene>
    <name evidence="3" type="ORF">HY29_02335</name>
</gene>
<organism evidence="3 4">
    <name type="scientific">Hyphomonas beringensis</name>
    <dbReference type="NCBI Taxonomy" id="1280946"/>
    <lineage>
        <taxon>Bacteria</taxon>
        <taxon>Pseudomonadati</taxon>
        <taxon>Pseudomonadota</taxon>
        <taxon>Alphaproteobacteria</taxon>
        <taxon>Hyphomonadales</taxon>
        <taxon>Hyphomonadaceae</taxon>
        <taxon>Hyphomonas</taxon>
    </lineage>
</organism>
<name>A0A062UBG3_9PROT</name>
<dbReference type="EMBL" id="AWFF01000032">
    <property type="protein sequence ID" value="KCZ55068.1"/>
    <property type="molecule type" value="Genomic_DNA"/>
</dbReference>
<evidence type="ECO:0000256" key="1">
    <source>
        <dbReference type="SAM" id="Phobius"/>
    </source>
</evidence>
<keyword evidence="1" id="KW-0812">Transmembrane</keyword>
<keyword evidence="1" id="KW-0472">Membrane</keyword>
<reference evidence="3 4" key="1">
    <citation type="journal article" date="2014" name="Antonie Van Leeuwenhoek">
        <title>Hyphomonas beringensis sp. nov. and Hyphomonas chukchiensis sp. nov., isolated from surface seawater of the Bering Sea and Chukchi Sea.</title>
        <authorList>
            <person name="Li C."/>
            <person name="Lai Q."/>
            <person name="Li G."/>
            <person name="Dong C."/>
            <person name="Wang J."/>
            <person name="Liao Y."/>
            <person name="Shao Z."/>
        </authorList>
    </citation>
    <scope>NUCLEOTIDE SEQUENCE [LARGE SCALE GENOMIC DNA]</scope>
    <source>
        <strain evidence="3 4">25B14_1</strain>
    </source>
</reference>
<feature type="transmembrane region" description="Helical" evidence="1">
    <location>
        <begin position="23"/>
        <end position="47"/>
    </location>
</feature>
<proteinExistence type="predicted"/>
<dbReference type="eggNOG" id="COG0671">
    <property type="taxonomic scope" value="Bacteria"/>
</dbReference>
<dbReference type="InterPro" id="IPR026841">
    <property type="entry name" value="Aur1/Ipt1"/>
</dbReference>
<accession>A0A062UBG3</accession>
<comment type="caution">
    <text evidence="3">The sequence shown here is derived from an EMBL/GenBank/DDBJ whole genome shotgun (WGS) entry which is preliminary data.</text>
</comment>
<dbReference type="OrthoDB" id="9816314at2"/>
<feature type="transmembrane region" description="Helical" evidence="1">
    <location>
        <begin position="67"/>
        <end position="85"/>
    </location>
</feature>
<feature type="transmembrane region" description="Helical" evidence="1">
    <location>
        <begin position="314"/>
        <end position="332"/>
    </location>
</feature>
<dbReference type="RefSeq" id="WP_051601263.1">
    <property type="nucleotide sequence ID" value="NZ_AWFF01000032.1"/>
</dbReference>
<evidence type="ECO:0000259" key="2">
    <source>
        <dbReference type="Pfam" id="PF14378"/>
    </source>
</evidence>
<evidence type="ECO:0000313" key="3">
    <source>
        <dbReference type="EMBL" id="KCZ55068.1"/>
    </source>
</evidence>
<dbReference type="STRING" id="1280946.HY29_02335"/>
<dbReference type="Proteomes" id="UP000027037">
    <property type="component" value="Unassembled WGS sequence"/>
</dbReference>
<protein>
    <recommendedName>
        <fullName evidence="2">Inositolphosphotransferase Aur1/Ipt1 domain-containing protein</fullName>
    </recommendedName>
</protein>
<feature type="domain" description="Inositolphosphotransferase Aur1/Ipt1" evidence="2">
    <location>
        <begin position="148"/>
        <end position="346"/>
    </location>
</feature>
<dbReference type="AlphaFoldDB" id="A0A062UBG3"/>
<feature type="transmembrane region" description="Helical" evidence="1">
    <location>
        <begin position="180"/>
        <end position="199"/>
    </location>
</feature>
<dbReference type="PATRIC" id="fig|1280946.3.peg.1541"/>
<keyword evidence="4" id="KW-1185">Reference proteome</keyword>